<proteinExistence type="predicted"/>
<comment type="caution">
    <text evidence="1">The sequence shown here is derived from an EMBL/GenBank/DDBJ whole genome shotgun (WGS) entry which is preliminary data.</text>
</comment>
<gene>
    <name evidence="1" type="ORF">EVAR_89765_1</name>
</gene>
<accession>A0A4C1XFM5</accession>
<evidence type="ECO:0000313" key="1">
    <source>
        <dbReference type="EMBL" id="GBP61099.1"/>
    </source>
</evidence>
<dbReference type="AlphaFoldDB" id="A0A4C1XFM5"/>
<evidence type="ECO:0000313" key="2">
    <source>
        <dbReference type="Proteomes" id="UP000299102"/>
    </source>
</evidence>
<dbReference type="Proteomes" id="UP000299102">
    <property type="component" value="Unassembled WGS sequence"/>
</dbReference>
<dbReference type="EMBL" id="BGZK01000804">
    <property type="protein sequence ID" value="GBP61099.1"/>
    <property type="molecule type" value="Genomic_DNA"/>
</dbReference>
<organism evidence="1 2">
    <name type="scientific">Eumeta variegata</name>
    <name type="common">Bagworm moth</name>
    <name type="synonym">Eumeta japonica</name>
    <dbReference type="NCBI Taxonomy" id="151549"/>
    <lineage>
        <taxon>Eukaryota</taxon>
        <taxon>Metazoa</taxon>
        <taxon>Ecdysozoa</taxon>
        <taxon>Arthropoda</taxon>
        <taxon>Hexapoda</taxon>
        <taxon>Insecta</taxon>
        <taxon>Pterygota</taxon>
        <taxon>Neoptera</taxon>
        <taxon>Endopterygota</taxon>
        <taxon>Lepidoptera</taxon>
        <taxon>Glossata</taxon>
        <taxon>Ditrysia</taxon>
        <taxon>Tineoidea</taxon>
        <taxon>Psychidae</taxon>
        <taxon>Oiketicinae</taxon>
        <taxon>Eumeta</taxon>
    </lineage>
</organism>
<sequence length="127" mass="14566">MKIASHRWLRWFRIECRGNLARSFDPNFTLILTNFRVFTIQTKYHDRFSRALSSNSGTVLLEKETSLIWANSQTFIINHPRTSEGVAAVIHQPPARHGRRAPLSCRVVAVPRRDVALSWTPIAVLNT</sequence>
<name>A0A4C1XFM5_EUMVA</name>
<keyword evidence="2" id="KW-1185">Reference proteome</keyword>
<reference evidence="1 2" key="1">
    <citation type="journal article" date="2019" name="Commun. Biol.">
        <title>The bagworm genome reveals a unique fibroin gene that provides high tensile strength.</title>
        <authorList>
            <person name="Kono N."/>
            <person name="Nakamura H."/>
            <person name="Ohtoshi R."/>
            <person name="Tomita M."/>
            <person name="Numata K."/>
            <person name="Arakawa K."/>
        </authorList>
    </citation>
    <scope>NUCLEOTIDE SEQUENCE [LARGE SCALE GENOMIC DNA]</scope>
</reference>
<protein>
    <submittedName>
        <fullName evidence="1">Uncharacterized protein</fullName>
    </submittedName>
</protein>